<feature type="domain" description="Thiolase N-terminal" evidence="8">
    <location>
        <begin position="5"/>
        <end position="262"/>
    </location>
</feature>
<dbReference type="AlphaFoldDB" id="A0A0S4MPP1"/>
<dbReference type="PANTHER" id="PTHR43853:SF21">
    <property type="entry name" value="STEROID 3-KETOACYL-COA THIOLASE"/>
    <property type="match status" value="1"/>
</dbReference>
<dbReference type="PROSITE" id="PS00098">
    <property type="entry name" value="THIOLASE_1"/>
    <property type="match status" value="1"/>
</dbReference>
<name>A0A0S4MPP1_9BACT</name>
<evidence type="ECO:0000313" key="10">
    <source>
        <dbReference type="EMBL" id="CUU01008.1"/>
    </source>
</evidence>
<dbReference type="FunFam" id="3.40.47.10:FF:000010">
    <property type="entry name" value="Acetyl-CoA acetyltransferase (Thiolase)"/>
    <property type="match status" value="1"/>
</dbReference>
<feature type="active site" description="Proton acceptor" evidence="6">
    <location>
        <position position="378"/>
    </location>
</feature>
<evidence type="ECO:0000256" key="2">
    <source>
        <dbReference type="ARBA" id="ARBA00010982"/>
    </source>
</evidence>
<dbReference type="STRING" id="1643428.GCA_001442855_00136"/>
<evidence type="ECO:0000259" key="9">
    <source>
        <dbReference type="Pfam" id="PF02803"/>
    </source>
</evidence>
<reference evidence="11" key="1">
    <citation type="submission" date="2015-11" db="EMBL/GenBank/DDBJ databases">
        <authorList>
            <person name="Varghese N."/>
        </authorList>
    </citation>
    <scope>NUCLEOTIDE SEQUENCE [LARGE SCALE GENOMIC DNA]</scope>
</reference>
<dbReference type="GO" id="GO:0006635">
    <property type="term" value="P:fatty acid beta-oxidation"/>
    <property type="evidence" value="ECO:0007669"/>
    <property type="project" value="TreeGrafter"/>
</dbReference>
<dbReference type="EC" id="2.3.1.16" evidence="5"/>
<evidence type="ECO:0000256" key="4">
    <source>
        <dbReference type="ARBA" id="ARBA00023315"/>
    </source>
</evidence>
<dbReference type="InterPro" id="IPR002155">
    <property type="entry name" value="Thiolase"/>
</dbReference>
<evidence type="ECO:0000259" key="8">
    <source>
        <dbReference type="Pfam" id="PF00108"/>
    </source>
</evidence>
<keyword evidence="11" id="KW-1185">Reference proteome</keyword>
<gene>
    <name evidence="10" type="ORF">JGI1_00146</name>
</gene>
<dbReference type="Gene3D" id="3.40.47.10">
    <property type="match status" value="1"/>
</dbReference>
<organism evidence="10 11">
    <name type="scientific">Candidatus Thermokryptus mobilis</name>
    <dbReference type="NCBI Taxonomy" id="1643428"/>
    <lineage>
        <taxon>Bacteria</taxon>
        <taxon>Pseudomonadati</taxon>
        <taxon>Candidatus Kryptoniota</taxon>
        <taxon>Candidatus Thermokryptus</taxon>
    </lineage>
</organism>
<keyword evidence="4 7" id="KW-0012">Acyltransferase</keyword>
<dbReference type="PROSITE" id="PS00099">
    <property type="entry name" value="THIOLASE_3"/>
    <property type="match status" value="1"/>
</dbReference>
<dbReference type="Pfam" id="PF02803">
    <property type="entry name" value="Thiolase_C"/>
    <property type="match status" value="1"/>
</dbReference>
<evidence type="ECO:0000256" key="3">
    <source>
        <dbReference type="ARBA" id="ARBA00022679"/>
    </source>
</evidence>
<evidence type="ECO:0000256" key="7">
    <source>
        <dbReference type="RuleBase" id="RU003557"/>
    </source>
</evidence>
<dbReference type="GO" id="GO:0003988">
    <property type="term" value="F:acetyl-CoA C-acyltransferase activity"/>
    <property type="evidence" value="ECO:0007669"/>
    <property type="project" value="UniProtKB-EC"/>
</dbReference>
<dbReference type="PIRSF" id="PIRSF000429">
    <property type="entry name" value="Ac-CoA_Ac_transf"/>
    <property type="match status" value="1"/>
</dbReference>
<evidence type="ECO:0000256" key="1">
    <source>
        <dbReference type="ARBA" id="ARBA00005189"/>
    </source>
</evidence>
<dbReference type="InterPro" id="IPR020616">
    <property type="entry name" value="Thiolase_N"/>
</dbReference>
<comment type="pathway">
    <text evidence="1">Lipid metabolism.</text>
</comment>
<dbReference type="InterPro" id="IPR020617">
    <property type="entry name" value="Thiolase_C"/>
</dbReference>
<dbReference type="InterPro" id="IPR020613">
    <property type="entry name" value="Thiolase_CS"/>
</dbReference>
<dbReference type="PROSITE" id="PS00737">
    <property type="entry name" value="THIOLASE_2"/>
    <property type="match status" value="1"/>
</dbReference>
<evidence type="ECO:0000313" key="11">
    <source>
        <dbReference type="Proteomes" id="UP000320623"/>
    </source>
</evidence>
<sequence>MRSAYIVTALRTAVGKAKKGTLKDFRPDEMLATVISELVRRTPNLNPEEIDDVIIGCAFPEGEQGLNIARIASLRAGLPVSVPAITINRFCSSGLQSIAFAAERIMLGHADIIIAGGVESMSLVPMTGNKFSANPYLAENYPEVYISMGLTAERVAKKYQITRQMQDEFAFRSHQKALKAIQDGKFKDEIVPLKVVNKYINGKGEKVTEEKIFDTDEGPRADTSLEKLAQLKPAFKEGGTVTAGNSSQMSDGAAAVVVMSEDKVKELGLKPIARFVSFAVAGVPPEIMGIGPVEAIPKALKLAGLKLEDIGLIELNEAFAAQTLAVIKLAGLNEEIINVNGGAIALGHPLGCTGSKLTVTLLNEMKRRNVKYGMVTMCIGGGMGAAGIFELV</sequence>
<dbReference type="InterPro" id="IPR020610">
    <property type="entry name" value="Thiolase_AS"/>
</dbReference>
<accession>A0A0S4MPP1</accession>
<proteinExistence type="inferred from homology"/>
<dbReference type="InterPro" id="IPR050215">
    <property type="entry name" value="Thiolase-like_sf_Thiolase"/>
</dbReference>
<dbReference type="InterPro" id="IPR016039">
    <property type="entry name" value="Thiolase-like"/>
</dbReference>
<feature type="domain" description="Thiolase C-terminal" evidence="9">
    <location>
        <begin position="269"/>
        <end position="390"/>
    </location>
</feature>
<dbReference type="CDD" id="cd00751">
    <property type="entry name" value="thiolase"/>
    <property type="match status" value="1"/>
</dbReference>
<feature type="active site" description="Acyl-thioester intermediate" evidence="6">
    <location>
        <position position="91"/>
    </location>
</feature>
<dbReference type="GO" id="GO:0005737">
    <property type="term" value="C:cytoplasm"/>
    <property type="evidence" value="ECO:0007669"/>
    <property type="project" value="UniProtKB-ARBA"/>
</dbReference>
<dbReference type="SUPFAM" id="SSF53901">
    <property type="entry name" value="Thiolase-like"/>
    <property type="match status" value="2"/>
</dbReference>
<evidence type="ECO:0000256" key="5">
    <source>
        <dbReference type="ARBA" id="ARBA00024073"/>
    </source>
</evidence>
<evidence type="ECO:0000256" key="6">
    <source>
        <dbReference type="PIRSR" id="PIRSR000429-1"/>
    </source>
</evidence>
<dbReference type="NCBIfam" id="TIGR01930">
    <property type="entry name" value="AcCoA-C-Actrans"/>
    <property type="match status" value="1"/>
</dbReference>
<keyword evidence="3 7" id="KW-0808">Transferase</keyword>
<dbReference type="EMBL" id="FAOO01000001">
    <property type="protein sequence ID" value="CUU01008.1"/>
    <property type="molecule type" value="Genomic_DNA"/>
</dbReference>
<dbReference type="GO" id="GO:0010124">
    <property type="term" value="P:phenylacetate catabolic process"/>
    <property type="evidence" value="ECO:0007669"/>
    <property type="project" value="TreeGrafter"/>
</dbReference>
<dbReference type="RefSeq" id="WP_140943951.1">
    <property type="nucleotide sequence ID" value="NZ_FAOO01000001.1"/>
</dbReference>
<dbReference type="NCBIfam" id="NF006553">
    <property type="entry name" value="PRK09052.1"/>
    <property type="match status" value="1"/>
</dbReference>
<dbReference type="PANTHER" id="PTHR43853">
    <property type="entry name" value="3-KETOACYL-COA THIOLASE, PEROXISOMAL"/>
    <property type="match status" value="1"/>
</dbReference>
<dbReference type="Proteomes" id="UP000320623">
    <property type="component" value="Unassembled WGS sequence"/>
</dbReference>
<dbReference type="InterPro" id="IPR020615">
    <property type="entry name" value="Thiolase_acyl_enz_int_AS"/>
</dbReference>
<feature type="active site" description="Proton acceptor" evidence="6">
    <location>
        <position position="348"/>
    </location>
</feature>
<protein>
    <recommendedName>
        <fullName evidence="5">acetyl-CoA C-acyltransferase</fullName>
        <ecNumber evidence="5">2.3.1.16</ecNumber>
    </recommendedName>
</protein>
<comment type="similarity">
    <text evidence="2 7">Belongs to the thiolase-like superfamily. Thiolase family.</text>
</comment>
<dbReference type="Pfam" id="PF00108">
    <property type="entry name" value="Thiolase_N"/>
    <property type="match status" value="1"/>
</dbReference>
<dbReference type="OrthoDB" id="9764892at2"/>